<comment type="caution">
    <text evidence="4">The sequence shown here is derived from an EMBL/GenBank/DDBJ whole genome shotgun (WGS) entry which is preliminary data.</text>
</comment>
<evidence type="ECO:0000256" key="1">
    <source>
        <dbReference type="SAM" id="MobiDB-lite"/>
    </source>
</evidence>
<gene>
    <name evidence="4" type="ORF">C7456_108237</name>
</gene>
<evidence type="ECO:0000259" key="3">
    <source>
        <dbReference type="Pfam" id="PF13511"/>
    </source>
</evidence>
<feature type="chain" id="PRO_5016454789" evidence="2">
    <location>
        <begin position="20"/>
        <end position="211"/>
    </location>
</feature>
<keyword evidence="2" id="KW-0732">Signal</keyword>
<feature type="signal peptide" evidence="2">
    <location>
        <begin position="1"/>
        <end position="19"/>
    </location>
</feature>
<dbReference type="RefSeq" id="WP_109724056.1">
    <property type="nucleotide sequence ID" value="NZ_MSZV01000035.1"/>
</dbReference>
<keyword evidence="5" id="KW-1185">Reference proteome</keyword>
<evidence type="ECO:0000256" key="2">
    <source>
        <dbReference type="SAM" id="SignalP"/>
    </source>
</evidence>
<feature type="domain" description="DUF4124" evidence="3">
    <location>
        <begin position="9"/>
        <end position="63"/>
    </location>
</feature>
<organism evidence="4 5">
    <name type="scientific">Fulvimonas soli</name>
    <dbReference type="NCBI Taxonomy" id="155197"/>
    <lineage>
        <taxon>Bacteria</taxon>
        <taxon>Pseudomonadati</taxon>
        <taxon>Pseudomonadota</taxon>
        <taxon>Gammaproteobacteria</taxon>
        <taxon>Lysobacterales</taxon>
        <taxon>Rhodanobacteraceae</taxon>
        <taxon>Fulvimonas</taxon>
    </lineage>
</organism>
<dbReference type="Pfam" id="PF13511">
    <property type="entry name" value="DUF4124"/>
    <property type="match status" value="1"/>
</dbReference>
<feature type="region of interest" description="Disordered" evidence="1">
    <location>
        <begin position="52"/>
        <end position="85"/>
    </location>
</feature>
<protein>
    <submittedName>
        <fullName evidence="4">Uncharacterized protein DUF4124</fullName>
    </submittedName>
</protein>
<evidence type="ECO:0000313" key="4">
    <source>
        <dbReference type="EMBL" id="PWK85941.1"/>
    </source>
</evidence>
<proteinExistence type="predicted"/>
<feature type="compositionally biased region" description="Pro residues" evidence="1">
    <location>
        <begin position="55"/>
        <end position="85"/>
    </location>
</feature>
<evidence type="ECO:0000313" key="5">
    <source>
        <dbReference type="Proteomes" id="UP000245812"/>
    </source>
</evidence>
<name>A0A316HXS5_9GAMM</name>
<sequence length="211" mass="22188">MRRLPLLLLLCCCGPPAAASTVFKCTAAHGGVSYQDHPCAPGQRQETVRLDDAAPAPPPVATAPAPAPPPAAAAPPEPPPPPAPLPTLYSCVRATDGKSYLSGNGNPAPYQAPLGVLGAFQQSLSQVYGPDRGAAGMSAPEANRGRVSSALVANNYVWVQDRCRELGPAETCEALRDAYDENERKLQRAFDSQKPPLEARERELAAQLRGC</sequence>
<reference evidence="4 5" key="1">
    <citation type="submission" date="2018-05" db="EMBL/GenBank/DDBJ databases">
        <title>Genomic Encyclopedia of Type Strains, Phase IV (KMG-IV): sequencing the most valuable type-strain genomes for metagenomic binning, comparative biology and taxonomic classification.</title>
        <authorList>
            <person name="Goeker M."/>
        </authorList>
    </citation>
    <scope>NUCLEOTIDE SEQUENCE [LARGE SCALE GENOMIC DNA]</scope>
    <source>
        <strain evidence="4 5">DSM 14263</strain>
    </source>
</reference>
<dbReference type="InterPro" id="IPR025392">
    <property type="entry name" value="DUF4124"/>
</dbReference>
<dbReference type="OrthoDB" id="5974779at2"/>
<accession>A0A316HXS5</accession>
<dbReference type="EMBL" id="QGHC01000008">
    <property type="protein sequence ID" value="PWK85941.1"/>
    <property type="molecule type" value="Genomic_DNA"/>
</dbReference>
<dbReference type="AlphaFoldDB" id="A0A316HXS5"/>
<dbReference type="Proteomes" id="UP000245812">
    <property type="component" value="Unassembled WGS sequence"/>
</dbReference>